<name>A0A5S4H3L4_9ACTN</name>
<evidence type="ECO:0000256" key="1">
    <source>
        <dbReference type="SAM" id="MobiDB-lite"/>
    </source>
</evidence>
<dbReference type="RefSeq" id="WP_138687625.1">
    <property type="nucleotide sequence ID" value="NZ_VCKX01000002.1"/>
</dbReference>
<feature type="region of interest" description="Disordered" evidence="1">
    <location>
        <begin position="11"/>
        <end position="34"/>
    </location>
</feature>
<organism evidence="2 3">
    <name type="scientific">Nonomuraea zeae</name>
    <dbReference type="NCBI Taxonomy" id="1642303"/>
    <lineage>
        <taxon>Bacteria</taxon>
        <taxon>Bacillati</taxon>
        <taxon>Actinomycetota</taxon>
        <taxon>Actinomycetes</taxon>
        <taxon>Streptosporangiales</taxon>
        <taxon>Streptosporangiaceae</taxon>
        <taxon>Nonomuraea</taxon>
    </lineage>
</organism>
<accession>A0A5S4H3L4</accession>
<evidence type="ECO:0000313" key="3">
    <source>
        <dbReference type="Proteomes" id="UP000306628"/>
    </source>
</evidence>
<protein>
    <submittedName>
        <fullName evidence="2">Uncharacterized protein</fullName>
    </submittedName>
</protein>
<dbReference type="OrthoDB" id="4220909at2"/>
<proteinExistence type="predicted"/>
<dbReference type="AlphaFoldDB" id="A0A5S4H3L4"/>
<dbReference type="EMBL" id="VCKX01000002">
    <property type="protein sequence ID" value="TMR39599.1"/>
    <property type="molecule type" value="Genomic_DNA"/>
</dbReference>
<evidence type="ECO:0000313" key="2">
    <source>
        <dbReference type="EMBL" id="TMR39599.1"/>
    </source>
</evidence>
<comment type="caution">
    <text evidence="2">The sequence shown here is derived from an EMBL/GenBank/DDBJ whole genome shotgun (WGS) entry which is preliminary data.</text>
</comment>
<dbReference type="Proteomes" id="UP000306628">
    <property type="component" value="Unassembled WGS sequence"/>
</dbReference>
<gene>
    <name evidence="2" type="ORF">ETD85_00880</name>
</gene>
<keyword evidence="3" id="KW-1185">Reference proteome</keyword>
<reference evidence="2 3" key="1">
    <citation type="submission" date="2019-05" db="EMBL/GenBank/DDBJ databases">
        <title>Draft genome sequence of Nonomuraea zeae DSM 100528.</title>
        <authorList>
            <person name="Saricaoglu S."/>
            <person name="Isik K."/>
        </authorList>
    </citation>
    <scope>NUCLEOTIDE SEQUENCE [LARGE SCALE GENOMIC DNA]</scope>
    <source>
        <strain evidence="2 3">DSM 100528</strain>
    </source>
</reference>
<sequence>MKSRIEKIYRNHRTGRFPNDTKGSGGKCSAHSAGSSFPCDEDGVHDVLLREEDGTPVWWAACETWVRKHPDAVKHLERHGFVDE</sequence>